<dbReference type="EMBL" id="JABFTP020000165">
    <property type="protein sequence ID" value="KAL3284154.1"/>
    <property type="molecule type" value="Genomic_DNA"/>
</dbReference>
<evidence type="ECO:0000313" key="2">
    <source>
        <dbReference type="Proteomes" id="UP001516400"/>
    </source>
</evidence>
<evidence type="ECO:0000313" key="1">
    <source>
        <dbReference type="EMBL" id="KAL3284154.1"/>
    </source>
</evidence>
<proteinExistence type="predicted"/>
<gene>
    <name evidence="1" type="ORF">HHI36_018322</name>
</gene>
<sequence length="86" mass="9864">MSDPAGAFHDVLLRLKKNSVGPSRGVTPKCAGDAVWTPGVKRQWFRDRRQRNAGPTNESSFEVRARDFNFPYRKLWDCGDVLWVLE</sequence>
<dbReference type="AlphaFoldDB" id="A0ABD2P079"/>
<accession>A0ABD2P079</accession>
<reference evidence="1 2" key="1">
    <citation type="journal article" date="2021" name="BMC Biol.">
        <title>Horizontally acquired antibacterial genes associated with adaptive radiation of ladybird beetles.</title>
        <authorList>
            <person name="Li H.S."/>
            <person name="Tang X.F."/>
            <person name="Huang Y.H."/>
            <person name="Xu Z.Y."/>
            <person name="Chen M.L."/>
            <person name="Du X.Y."/>
            <person name="Qiu B.Y."/>
            <person name="Chen P.T."/>
            <person name="Zhang W."/>
            <person name="Slipinski A."/>
            <person name="Escalona H.E."/>
            <person name="Waterhouse R.M."/>
            <person name="Zwick A."/>
            <person name="Pang H."/>
        </authorList>
    </citation>
    <scope>NUCLEOTIDE SEQUENCE [LARGE SCALE GENOMIC DNA]</scope>
    <source>
        <strain evidence="1">SYSU2018</strain>
    </source>
</reference>
<comment type="caution">
    <text evidence="1">The sequence shown here is derived from an EMBL/GenBank/DDBJ whole genome shotgun (WGS) entry which is preliminary data.</text>
</comment>
<feature type="non-terminal residue" evidence="1">
    <location>
        <position position="86"/>
    </location>
</feature>
<keyword evidence="2" id="KW-1185">Reference proteome</keyword>
<dbReference type="Proteomes" id="UP001516400">
    <property type="component" value="Unassembled WGS sequence"/>
</dbReference>
<organism evidence="1 2">
    <name type="scientific">Cryptolaemus montrouzieri</name>
    <dbReference type="NCBI Taxonomy" id="559131"/>
    <lineage>
        <taxon>Eukaryota</taxon>
        <taxon>Metazoa</taxon>
        <taxon>Ecdysozoa</taxon>
        <taxon>Arthropoda</taxon>
        <taxon>Hexapoda</taxon>
        <taxon>Insecta</taxon>
        <taxon>Pterygota</taxon>
        <taxon>Neoptera</taxon>
        <taxon>Endopterygota</taxon>
        <taxon>Coleoptera</taxon>
        <taxon>Polyphaga</taxon>
        <taxon>Cucujiformia</taxon>
        <taxon>Coccinelloidea</taxon>
        <taxon>Coccinellidae</taxon>
        <taxon>Scymninae</taxon>
        <taxon>Scymnini</taxon>
        <taxon>Cryptolaemus</taxon>
    </lineage>
</organism>
<name>A0ABD2P079_9CUCU</name>
<protein>
    <submittedName>
        <fullName evidence="1">Uncharacterized protein</fullName>
    </submittedName>
</protein>